<dbReference type="UniPathway" id="UPA00232"/>
<comment type="pathway">
    <text evidence="1">Cofactor biosynthesis; ubiquinone biosynthesis [regulation].</text>
</comment>
<evidence type="ECO:0000256" key="2">
    <source>
        <dbReference type="ARBA" id="ARBA00009670"/>
    </source>
</evidence>
<dbReference type="SUPFAM" id="SSF56112">
    <property type="entry name" value="Protein kinase-like (PK-like)"/>
    <property type="match status" value="1"/>
</dbReference>
<evidence type="ECO:0000313" key="14">
    <source>
        <dbReference type="Proteomes" id="UP000028012"/>
    </source>
</evidence>
<dbReference type="InterPro" id="IPR045308">
    <property type="entry name" value="UbiB_bact"/>
</dbReference>
<evidence type="ECO:0000256" key="7">
    <source>
        <dbReference type="ARBA" id="ARBA00022692"/>
    </source>
</evidence>
<dbReference type="GO" id="GO:0016301">
    <property type="term" value="F:kinase activity"/>
    <property type="evidence" value="ECO:0007669"/>
    <property type="project" value="UniProtKB-KW"/>
</dbReference>
<dbReference type="GeneID" id="58005087"/>
<keyword evidence="11" id="KW-1133">Transmembrane helix</keyword>
<dbReference type="eggNOG" id="COG0661">
    <property type="taxonomic scope" value="Bacteria"/>
</dbReference>
<evidence type="ECO:0000256" key="3">
    <source>
        <dbReference type="ARBA" id="ARBA00022475"/>
    </source>
</evidence>
<dbReference type="HOGENOM" id="CLU_006533_0_0_6"/>
<keyword evidence="12" id="KW-0472">Membrane</keyword>
<name>A0A098Q2V1_9XANT</name>
<evidence type="ECO:0000256" key="6">
    <source>
        <dbReference type="ARBA" id="ARBA00022688"/>
    </source>
</evidence>
<dbReference type="AlphaFoldDB" id="A0A098Q2V1"/>
<keyword evidence="13" id="KW-0830">Ubiquinone</keyword>
<dbReference type="NCBIfam" id="NF003404">
    <property type="entry name" value="PRK04750.1"/>
    <property type="match status" value="1"/>
</dbReference>
<dbReference type="PANTHER" id="PTHR10566:SF113">
    <property type="entry name" value="PROTEIN ACTIVITY OF BC1 COMPLEX KINASE 7, CHLOROPLASTIC"/>
    <property type="match status" value="1"/>
</dbReference>
<reference evidence="13 14" key="1">
    <citation type="submission" date="2014-09" db="EMBL/GenBank/DDBJ databases">
        <title>A draft genome sequence for Xanthomonas axonopodis pv. vasculorum NCPPB 900.</title>
        <authorList>
            <person name="Harrison J."/>
            <person name="Studholme D.J."/>
        </authorList>
    </citation>
    <scope>NUCLEOTIDE SEQUENCE [LARGE SCALE GENOMIC DNA]</scope>
    <source>
        <strain evidence="13 14">NCPPB 900</strain>
    </source>
</reference>
<dbReference type="InterPro" id="IPR010232">
    <property type="entry name" value="UbiB"/>
</dbReference>
<dbReference type="GO" id="GO:0006744">
    <property type="term" value="P:ubiquinone biosynthetic process"/>
    <property type="evidence" value="ECO:0007669"/>
    <property type="project" value="UniProtKB-UniPathway"/>
</dbReference>
<keyword evidence="7" id="KW-0812">Transmembrane</keyword>
<evidence type="ECO:0000256" key="11">
    <source>
        <dbReference type="ARBA" id="ARBA00022989"/>
    </source>
</evidence>
<organism evidence="13 14">
    <name type="scientific">Xanthomonas axonopodis pv. vasculorum</name>
    <dbReference type="NCBI Taxonomy" id="325777"/>
    <lineage>
        <taxon>Bacteria</taxon>
        <taxon>Pseudomonadati</taxon>
        <taxon>Pseudomonadota</taxon>
        <taxon>Gammaproteobacteria</taxon>
        <taxon>Lysobacterales</taxon>
        <taxon>Lysobacteraceae</taxon>
        <taxon>Xanthomonas</taxon>
    </lineage>
</organism>
<keyword evidence="9" id="KW-0418">Kinase</keyword>
<evidence type="ECO:0000256" key="10">
    <source>
        <dbReference type="ARBA" id="ARBA00022840"/>
    </source>
</evidence>
<dbReference type="InterPro" id="IPR050154">
    <property type="entry name" value="UbiB_kinase"/>
</dbReference>
<dbReference type="RefSeq" id="WP_042821002.1">
    <property type="nucleotide sequence ID" value="NZ_CP053649.1"/>
</dbReference>
<dbReference type="GO" id="GO:0005524">
    <property type="term" value="F:ATP binding"/>
    <property type="evidence" value="ECO:0007669"/>
    <property type="project" value="UniProtKB-KW"/>
</dbReference>
<dbReference type="InterPro" id="IPR004147">
    <property type="entry name" value="ABC1_dom"/>
</dbReference>
<keyword evidence="3" id="KW-1003">Cell membrane</keyword>
<proteinExistence type="inferred from homology"/>
<sequence length="557" mass="62581">MKAILRASRIGRVILRYRLDALLEGTPAERWLRLAKPFVPRASAEIAAQSRGARLRLALQELGPIFVKFGQILSTRRDLIPADVAEELTLLQDRVKPFDGQAARLIVEAALGLPVSVAFASFDTVPLASASIAQVHAATLPPDANGVRREVVVKVLRPDIERQIDADIALLHSLATLVERTHPRADKIRPRAVVAEIEGTLAAELDLQREGANASVLRRFWDGSDDLYVPEVIWSHTAERALTLERVYGIPSDDIAKLDAAGIDRKALAAKGVRVFYTQVFRDNFFHADAHAGNIWVDSDPQRRLNPRFIALDFGIMGQLSQEDQYYLAENFMAIFHKDYRRMAELHVEAGWMPSNVRIDELEAAARSVCEPYFTRPLSEISLAQVLIKLFRVAQRYELTLQPQLILLQKTLLNIEGVGRQLDPKLDIWAVARPVLERILRERYSPRRVLRELSKRLPEIMTHAPDMPRLVHSWLKQQVEGRHQIDIRSPELLALDLSLRKLQTRVVTAITGSGLLVVAAVLYGLHPDGWYLGTVPVWSWISGGTGSAALLVAWLRR</sequence>
<evidence type="ECO:0000256" key="4">
    <source>
        <dbReference type="ARBA" id="ARBA00022519"/>
    </source>
</evidence>
<dbReference type="Pfam" id="PF03109">
    <property type="entry name" value="ABC1"/>
    <property type="match status" value="1"/>
</dbReference>
<evidence type="ECO:0000256" key="12">
    <source>
        <dbReference type="ARBA" id="ARBA00023136"/>
    </source>
</evidence>
<keyword evidence="4" id="KW-0997">Cell inner membrane</keyword>
<dbReference type="PANTHER" id="PTHR10566">
    <property type="entry name" value="CHAPERONE-ACTIVITY OF BC1 COMPLEX CABC1 -RELATED"/>
    <property type="match status" value="1"/>
</dbReference>
<dbReference type="CDD" id="cd13972">
    <property type="entry name" value="UbiB"/>
    <property type="match status" value="1"/>
</dbReference>
<keyword evidence="8" id="KW-0547">Nucleotide-binding</keyword>
<dbReference type="EMBL" id="JPHD02000009">
    <property type="protein sequence ID" value="KGE53665.1"/>
    <property type="molecule type" value="Genomic_DNA"/>
</dbReference>
<keyword evidence="6" id="KW-0831">Ubiquinone biosynthesis</keyword>
<evidence type="ECO:0000313" key="13">
    <source>
        <dbReference type="EMBL" id="KGE53665.1"/>
    </source>
</evidence>
<comment type="similarity">
    <text evidence="2">Belongs to the protein kinase superfamily. ADCK protein kinase family.</text>
</comment>
<accession>A0A098Q2V1</accession>
<keyword evidence="10" id="KW-0067">ATP-binding</keyword>
<evidence type="ECO:0000256" key="8">
    <source>
        <dbReference type="ARBA" id="ARBA00022741"/>
    </source>
</evidence>
<dbReference type="Proteomes" id="UP000028012">
    <property type="component" value="Unassembled WGS sequence"/>
</dbReference>
<evidence type="ECO:0000256" key="5">
    <source>
        <dbReference type="ARBA" id="ARBA00022679"/>
    </source>
</evidence>
<keyword evidence="5" id="KW-0808">Transferase</keyword>
<dbReference type="STRING" id="325777.GW15_0201010"/>
<protein>
    <submittedName>
        <fullName evidence="13">Ubiquinone biosynthesis protein UbiB</fullName>
    </submittedName>
</protein>
<gene>
    <name evidence="13" type="ORF">GW15_0201010</name>
</gene>
<comment type="caution">
    <text evidence="13">The sequence shown here is derived from an EMBL/GenBank/DDBJ whole genome shotgun (WGS) entry which is preliminary data.</text>
</comment>
<evidence type="ECO:0000256" key="1">
    <source>
        <dbReference type="ARBA" id="ARBA00005020"/>
    </source>
</evidence>
<dbReference type="InterPro" id="IPR011009">
    <property type="entry name" value="Kinase-like_dom_sf"/>
</dbReference>
<dbReference type="NCBIfam" id="TIGR01982">
    <property type="entry name" value="UbiB"/>
    <property type="match status" value="1"/>
</dbReference>
<evidence type="ECO:0000256" key="9">
    <source>
        <dbReference type="ARBA" id="ARBA00022777"/>
    </source>
</evidence>